<dbReference type="Gene3D" id="3.40.630.30">
    <property type="match status" value="1"/>
</dbReference>
<dbReference type="InterPro" id="IPR000182">
    <property type="entry name" value="GNAT_dom"/>
</dbReference>
<accession>A0A841KVD9</accession>
<dbReference type="GO" id="GO:0005524">
    <property type="term" value="F:ATP binding"/>
    <property type="evidence" value="ECO:0007669"/>
    <property type="project" value="UniProtKB-UniRule"/>
</dbReference>
<dbReference type="EC" id="6.2.1.22" evidence="3"/>
<dbReference type="GO" id="GO:0008771">
    <property type="term" value="F:[citrate (pro-3S)-lyase] ligase activity"/>
    <property type="evidence" value="ECO:0007669"/>
    <property type="project" value="UniProtKB-EC"/>
</dbReference>
<dbReference type="Gene3D" id="3.40.50.620">
    <property type="entry name" value="HUPs"/>
    <property type="match status" value="1"/>
</dbReference>
<dbReference type="InterPro" id="IPR013166">
    <property type="entry name" value="Citrate_lyase_ligase_C"/>
</dbReference>
<dbReference type="InterPro" id="IPR005216">
    <property type="entry name" value="Citrate_lyase_ligase"/>
</dbReference>
<dbReference type="EMBL" id="JACHEN010000001">
    <property type="protein sequence ID" value="MBB6214155.1"/>
    <property type="molecule type" value="Genomic_DNA"/>
</dbReference>
<keyword evidence="2 3" id="KW-0067">ATP-binding</keyword>
<evidence type="ECO:0000259" key="4">
    <source>
        <dbReference type="PROSITE" id="PS51186"/>
    </source>
</evidence>
<evidence type="ECO:0000313" key="5">
    <source>
        <dbReference type="EMBL" id="MBB6214155.1"/>
    </source>
</evidence>
<dbReference type="AlphaFoldDB" id="A0A841KVD9"/>
<protein>
    <recommendedName>
        <fullName evidence="3">[Citrate [pro-3S]-lyase] ligase</fullName>
        <ecNumber evidence="3">6.2.1.22</ecNumber>
    </recommendedName>
</protein>
<keyword evidence="3 5" id="KW-0436">Ligase</keyword>
<evidence type="ECO:0000313" key="6">
    <source>
        <dbReference type="Proteomes" id="UP000579281"/>
    </source>
</evidence>
<dbReference type="PANTHER" id="PTHR40599">
    <property type="entry name" value="[CITRATE [PRO-3S]-LYASE] LIGASE"/>
    <property type="match status" value="1"/>
</dbReference>
<dbReference type="InterPro" id="IPR016181">
    <property type="entry name" value="Acyl_CoA_acyltransferase"/>
</dbReference>
<dbReference type="Pfam" id="PF00583">
    <property type="entry name" value="Acetyltransf_1"/>
    <property type="match status" value="1"/>
</dbReference>
<gene>
    <name evidence="5" type="ORF">HNQ80_000224</name>
</gene>
<evidence type="ECO:0000256" key="3">
    <source>
        <dbReference type="PIRNR" id="PIRNR005751"/>
    </source>
</evidence>
<keyword evidence="5" id="KW-0456">Lyase</keyword>
<organism evidence="5 6">
    <name type="scientific">Anaerosolibacter carboniphilus</name>
    <dbReference type="NCBI Taxonomy" id="1417629"/>
    <lineage>
        <taxon>Bacteria</taxon>
        <taxon>Bacillati</taxon>
        <taxon>Bacillota</taxon>
        <taxon>Clostridia</taxon>
        <taxon>Peptostreptococcales</taxon>
        <taxon>Thermotaleaceae</taxon>
        <taxon>Anaerosolibacter</taxon>
    </lineage>
</organism>
<dbReference type="PIRSF" id="PIRSF005751">
    <property type="entry name" value="Acet_citr_lig"/>
    <property type="match status" value="1"/>
</dbReference>
<comment type="catalytic activity">
    <reaction evidence="3">
        <text>holo-[citrate lyase ACP] + acetate + ATP = acetyl-[citrate lyase ACP] + AMP + diphosphate</text>
        <dbReference type="Rhea" id="RHEA:23788"/>
        <dbReference type="Rhea" id="RHEA-COMP:10158"/>
        <dbReference type="Rhea" id="RHEA-COMP:13710"/>
        <dbReference type="ChEBI" id="CHEBI:30089"/>
        <dbReference type="ChEBI" id="CHEBI:30616"/>
        <dbReference type="ChEBI" id="CHEBI:33019"/>
        <dbReference type="ChEBI" id="CHEBI:82683"/>
        <dbReference type="ChEBI" id="CHEBI:137976"/>
        <dbReference type="ChEBI" id="CHEBI:456215"/>
        <dbReference type="EC" id="6.2.1.22"/>
    </reaction>
</comment>
<proteinExistence type="predicted"/>
<dbReference type="SMART" id="SM00764">
    <property type="entry name" value="Citrate_ly_lig"/>
    <property type="match status" value="1"/>
</dbReference>
<dbReference type="Proteomes" id="UP000579281">
    <property type="component" value="Unassembled WGS sequence"/>
</dbReference>
<comment type="caution">
    <text evidence="5">The sequence shown here is derived from an EMBL/GenBank/DDBJ whole genome shotgun (WGS) entry which is preliminary data.</text>
</comment>
<comment type="function">
    <text evidence="3">Acetylation of prosthetic group (2-(5''-phosphoribosyl)-3'-dephosphocoenzyme-A) of the gamma subunit of citrate lyase.</text>
</comment>
<dbReference type="PROSITE" id="PS51186">
    <property type="entry name" value="GNAT"/>
    <property type="match status" value="1"/>
</dbReference>
<dbReference type="Pfam" id="PF08218">
    <property type="entry name" value="Citrate_ly_lig"/>
    <property type="match status" value="1"/>
</dbReference>
<dbReference type="GO" id="GO:0016747">
    <property type="term" value="F:acyltransferase activity, transferring groups other than amino-acyl groups"/>
    <property type="evidence" value="ECO:0007669"/>
    <property type="project" value="InterPro"/>
</dbReference>
<evidence type="ECO:0000256" key="1">
    <source>
        <dbReference type="ARBA" id="ARBA00022741"/>
    </source>
</evidence>
<evidence type="ECO:0000256" key="2">
    <source>
        <dbReference type="ARBA" id="ARBA00022840"/>
    </source>
</evidence>
<dbReference type="SUPFAM" id="SSF52374">
    <property type="entry name" value="Nucleotidylyl transferase"/>
    <property type="match status" value="1"/>
</dbReference>
<dbReference type="RefSeq" id="WP_184307299.1">
    <property type="nucleotide sequence ID" value="NZ_JACHEN010000001.1"/>
</dbReference>
<dbReference type="SUPFAM" id="SSF55729">
    <property type="entry name" value="Acyl-CoA N-acyltransferases (Nat)"/>
    <property type="match status" value="1"/>
</dbReference>
<dbReference type="GO" id="GO:0016829">
    <property type="term" value="F:lyase activity"/>
    <property type="evidence" value="ECO:0007669"/>
    <property type="project" value="UniProtKB-KW"/>
</dbReference>
<name>A0A841KVD9_9FIRM</name>
<reference evidence="5 6" key="1">
    <citation type="submission" date="2020-08" db="EMBL/GenBank/DDBJ databases">
        <title>Genomic Encyclopedia of Type Strains, Phase IV (KMG-IV): sequencing the most valuable type-strain genomes for metagenomic binning, comparative biology and taxonomic classification.</title>
        <authorList>
            <person name="Goeker M."/>
        </authorList>
    </citation>
    <scope>NUCLEOTIDE SEQUENCE [LARGE SCALE GENOMIC DNA]</scope>
    <source>
        <strain evidence="5 6">DSM 103526</strain>
    </source>
</reference>
<dbReference type="PANTHER" id="PTHR40599:SF1">
    <property type="entry name" value="[CITRATE [PRO-3S]-LYASE] LIGASE"/>
    <property type="match status" value="1"/>
</dbReference>
<dbReference type="NCBIfam" id="TIGR00124">
    <property type="entry name" value="cit_ly_ligase"/>
    <property type="match status" value="1"/>
</dbReference>
<sequence>MITERRLRCIEEATALFLECGLTIPHNVTYSMGLFYGNQIIATGSLSGDMIQGLAVSPRYQGEDLSAKVLTHLMNYAVIHGITALYLFTKPTNTDKFVSMGFNIVAIAKPYTALLEWGAPGIKDYIQKLASITDDDPGESSAIVMNCNPFTLGHLSLIETAAARDRKVYVLVVEEDLSAFPFQARFEMIKKGTAHLSNVVVIPGNRYIVSSMTFPSYFTRDRDLAAAHCAIDVEIFLEHIAPALGVTKRYVGTEPFSPVTAIYNQTMKERLTPGGIQVIEVERITYGDQVISASYVRRLLAANKLDEIRKLVPDVTFEYLLSDAAVPVIRSIIGGVGYCEDA</sequence>
<keyword evidence="1 3" id="KW-0547">Nucleotide-binding</keyword>
<keyword evidence="6" id="KW-1185">Reference proteome</keyword>
<dbReference type="InterPro" id="IPR014729">
    <property type="entry name" value="Rossmann-like_a/b/a_fold"/>
</dbReference>
<feature type="domain" description="N-acetyltransferase" evidence="4">
    <location>
        <begin position="1"/>
        <end position="120"/>
    </location>
</feature>